<dbReference type="SMART" id="SM00267">
    <property type="entry name" value="GGDEF"/>
    <property type="match status" value="1"/>
</dbReference>
<dbReference type="AlphaFoldDB" id="A0A839UTQ9"/>
<keyword evidence="2" id="KW-0973">c-di-GMP</keyword>
<feature type="domain" description="EAL" evidence="4">
    <location>
        <begin position="845"/>
        <end position="1098"/>
    </location>
</feature>
<dbReference type="SUPFAM" id="SSF141868">
    <property type="entry name" value="EAL domain-like"/>
    <property type="match status" value="1"/>
</dbReference>
<dbReference type="InterPro" id="IPR052155">
    <property type="entry name" value="Biofilm_reg_signaling"/>
</dbReference>
<dbReference type="Pfam" id="PF00990">
    <property type="entry name" value="GGDEF"/>
    <property type="match status" value="1"/>
</dbReference>
<dbReference type="InterPro" id="IPR013656">
    <property type="entry name" value="PAS_4"/>
</dbReference>
<protein>
    <recommendedName>
        <fullName evidence="1">cyclic-guanylate-specific phosphodiesterase</fullName>
        <ecNumber evidence="1">3.1.4.52</ecNumber>
    </recommendedName>
</protein>
<dbReference type="PROSITE" id="PS50887">
    <property type="entry name" value="GGDEF"/>
    <property type="match status" value="1"/>
</dbReference>
<dbReference type="Gene3D" id="3.30.450.20">
    <property type="entry name" value="PAS domain"/>
    <property type="match status" value="4"/>
</dbReference>
<dbReference type="InterPro" id="IPR000700">
    <property type="entry name" value="PAS-assoc_C"/>
</dbReference>
<dbReference type="PANTHER" id="PTHR44757">
    <property type="entry name" value="DIGUANYLATE CYCLASE DGCP"/>
    <property type="match status" value="1"/>
</dbReference>
<accession>A0A839UTQ9</accession>
<evidence type="ECO:0000256" key="2">
    <source>
        <dbReference type="ARBA" id="ARBA00022636"/>
    </source>
</evidence>
<dbReference type="InterPro" id="IPR000014">
    <property type="entry name" value="PAS"/>
</dbReference>
<evidence type="ECO:0000256" key="1">
    <source>
        <dbReference type="ARBA" id="ARBA00012282"/>
    </source>
</evidence>
<dbReference type="Pfam" id="PF08448">
    <property type="entry name" value="PAS_4"/>
    <property type="match status" value="2"/>
</dbReference>
<dbReference type="InterPro" id="IPR035965">
    <property type="entry name" value="PAS-like_dom_sf"/>
</dbReference>
<dbReference type="FunFam" id="3.20.20.450:FF:000001">
    <property type="entry name" value="Cyclic di-GMP phosphodiesterase yahA"/>
    <property type="match status" value="1"/>
</dbReference>
<dbReference type="Proteomes" id="UP000559987">
    <property type="component" value="Unassembled WGS sequence"/>
</dbReference>
<dbReference type="CDD" id="cd01949">
    <property type="entry name" value="GGDEF"/>
    <property type="match status" value="1"/>
</dbReference>
<dbReference type="Gene3D" id="3.20.20.450">
    <property type="entry name" value="EAL domain"/>
    <property type="match status" value="1"/>
</dbReference>
<dbReference type="CDD" id="cd01948">
    <property type="entry name" value="EAL"/>
    <property type="match status" value="1"/>
</dbReference>
<evidence type="ECO:0000259" key="4">
    <source>
        <dbReference type="PROSITE" id="PS50883"/>
    </source>
</evidence>
<dbReference type="EMBL" id="JACHXZ010000003">
    <property type="protein sequence ID" value="MBB3168888.1"/>
    <property type="molecule type" value="Genomic_DNA"/>
</dbReference>
<dbReference type="InterPro" id="IPR001633">
    <property type="entry name" value="EAL_dom"/>
</dbReference>
<dbReference type="PANTHER" id="PTHR44757:SF2">
    <property type="entry name" value="BIOFILM ARCHITECTURE MAINTENANCE PROTEIN MBAA"/>
    <property type="match status" value="1"/>
</dbReference>
<dbReference type="InterPro" id="IPR029787">
    <property type="entry name" value="Nucleotide_cyclase"/>
</dbReference>
<organism evidence="6 7">
    <name type="scientific">Simiduia aestuariiviva</name>
    <dbReference type="NCBI Taxonomy" id="1510459"/>
    <lineage>
        <taxon>Bacteria</taxon>
        <taxon>Pseudomonadati</taxon>
        <taxon>Pseudomonadota</taxon>
        <taxon>Gammaproteobacteria</taxon>
        <taxon>Cellvibrionales</taxon>
        <taxon>Cellvibrionaceae</taxon>
        <taxon>Simiduia</taxon>
    </lineage>
</organism>
<gene>
    <name evidence="6" type="ORF">FHS30_002096</name>
</gene>
<dbReference type="RefSeq" id="WP_183910400.1">
    <property type="nucleotide sequence ID" value="NZ_JACHXZ010000003.1"/>
</dbReference>
<evidence type="ECO:0000313" key="6">
    <source>
        <dbReference type="EMBL" id="MBB3168888.1"/>
    </source>
</evidence>
<dbReference type="EC" id="3.1.4.52" evidence="1"/>
<reference evidence="6 7" key="1">
    <citation type="submission" date="2020-08" db="EMBL/GenBank/DDBJ databases">
        <title>Genomic Encyclopedia of Type Strains, Phase III (KMG-III): the genomes of soil and plant-associated and newly described type strains.</title>
        <authorList>
            <person name="Whitman W."/>
        </authorList>
    </citation>
    <scope>NUCLEOTIDE SEQUENCE [LARGE SCALE GENOMIC DNA]</scope>
    <source>
        <strain evidence="6 7">CECT 8571</strain>
    </source>
</reference>
<dbReference type="InterPro" id="IPR043128">
    <property type="entry name" value="Rev_trsase/Diguanyl_cyclase"/>
</dbReference>
<dbReference type="InterPro" id="IPR035919">
    <property type="entry name" value="EAL_sf"/>
</dbReference>
<evidence type="ECO:0000259" key="3">
    <source>
        <dbReference type="PROSITE" id="PS50113"/>
    </source>
</evidence>
<dbReference type="NCBIfam" id="TIGR00229">
    <property type="entry name" value="sensory_box"/>
    <property type="match status" value="1"/>
</dbReference>
<dbReference type="SMART" id="SM00091">
    <property type="entry name" value="PAS"/>
    <property type="match status" value="2"/>
</dbReference>
<dbReference type="NCBIfam" id="TIGR00254">
    <property type="entry name" value="GGDEF"/>
    <property type="match status" value="1"/>
</dbReference>
<dbReference type="GO" id="GO:0071111">
    <property type="term" value="F:cyclic-guanylate-specific phosphodiesterase activity"/>
    <property type="evidence" value="ECO:0007669"/>
    <property type="project" value="UniProtKB-EC"/>
</dbReference>
<keyword evidence="7" id="KW-1185">Reference proteome</keyword>
<evidence type="ECO:0000259" key="5">
    <source>
        <dbReference type="PROSITE" id="PS50887"/>
    </source>
</evidence>
<feature type="domain" description="GGDEF" evidence="5">
    <location>
        <begin position="703"/>
        <end position="836"/>
    </location>
</feature>
<name>A0A839UTQ9_9GAMM</name>
<dbReference type="SUPFAM" id="SSF55785">
    <property type="entry name" value="PYP-like sensor domain (PAS domain)"/>
    <property type="match status" value="3"/>
</dbReference>
<sequence>MSAHPTRSQLDDNWSTLDSSAAAALCWRVMTDNDVALWHWTIPSGEFQLSPQFIALAQLPTRQPIQRLDDFLRLVSLQHQGVLLAQVGRMLKGAHTRFECPLTLHNGRQLVFLGTFDPERKSATGLVAPALLAEPLESDNYAQLFDSLFQHSHVPKALLDARGCMMRVNPAWERMFQQIPGQFLQRHAHFNLLASPGCSLTDDEKAAIQAGLAAGQPQTFNFSFALANLLDIQPAEAPTLHLRATHAPLLDYDGQLRCVLVVYENRSEELRASNDLARNTQLLTGVLGQRSAPPVAVKDLEGNYLFANKLYQQLFMGAATKVQGLRDEHLVDAATANLLALRERQVMEQDRAITSEQSLPLFADHPARFIWSSFPVRDEHDSVFSIGHLFTEITHLHEQRLVIANQRQELQLLLDNVQDIILYLDQWGRVKHANTAASAFFKGTHLIGKTLVEVFRDCHQMAQLQREVMQVVRTNIAEVGVTEALHFGDRQYWFSLDKAPTTDTDGIVNGVLLVMRDITKEKVIEQELQDSEHRYRAFIANSMDGIWCCRIEPPIDTRLPVEEQVKQLGERAVFTECNQVMAELRDCESADALLGVPMFDHGIETHRSAMCQFVESGYRLRDINTFRERANGERIELTVSTLGILEGHALKHVWGITRDVTEKRRYLAEMEYQAQHDALTGLPNRNFLYRTLREHFSECPESQKMALLLIDLNRFKDLNDTLGHQVGDRLLKQIGPRLQEELRDVESFVARLGGDEFAVFLPQIRNEQQAVVVAHRLMEVIREPYDLKGFTSEIGAAIGISLRPQQAKDISALMRFADVAMSNAKSQYSGVAIYSPEIDPHSPKRFSLMSDLRRAIREDELMMHFQPKVELHTGRLHGFEALLRWNHPTLGFVPPGDFIPMAEATDIIHPLTEWVLEASIRQCRQWHQQRFYVSVAVNLSTRNLMDERLPKKLADLLTKNDLPASALELEITESAIMEDPERALLLLQQISDLGIKLSIDDFGTGYSSLAYLKRLPVQALKIDYSFVRLLLEDKQDEVIVRSTVNLGHNLGLHVVAEGVEDQPTLDCLIDMGCNQAQGYFLGRPMPPSAVPEWYASAPWEADVEEGDLPPDFSTDN</sequence>
<feature type="domain" description="PAC" evidence="3">
    <location>
        <begin position="475"/>
        <end position="530"/>
    </location>
</feature>
<comment type="caution">
    <text evidence="6">The sequence shown here is derived from an EMBL/GenBank/DDBJ whole genome shotgun (WGS) entry which is preliminary data.</text>
</comment>
<dbReference type="SMART" id="SM00052">
    <property type="entry name" value="EAL"/>
    <property type="match status" value="1"/>
</dbReference>
<dbReference type="Gene3D" id="3.30.70.270">
    <property type="match status" value="1"/>
</dbReference>
<dbReference type="PROSITE" id="PS50113">
    <property type="entry name" value="PAC"/>
    <property type="match status" value="1"/>
</dbReference>
<dbReference type="InterPro" id="IPR000160">
    <property type="entry name" value="GGDEF_dom"/>
</dbReference>
<evidence type="ECO:0000313" key="7">
    <source>
        <dbReference type="Proteomes" id="UP000559987"/>
    </source>
</evidence>
<dbReference type="CDD" id="cd00130">
    <property type="entry name" value="PAS"/>
    <property type="match status" value="1"/>
</dbReference>
<dbReference type="Pfam" id="PF00563">
    <property type="entry name" value="EAL"/>
    <property type="match status" value="1"/>
</dbReference>
<proteinExistence type="predicted"/>
<dbReference type="PROSITE" id="PS50883">
    <property type="entry name" value="EAL"/>
    <property type="match status" value="1"/>
</dbReference>
<dbReference type="SUPFAM" id="SSF55073">
    <property type="entry name" value="Nucleotide cyclase"/>
    <property type="match status" value="1"/>
</dbReference>